<keyword evidence="3" id="KW-0325">Glycoprotein</keyword>
<dbReference type="EMBL" id="KE673209">
    <property type="protein sequence ID" value="ERE78028.1"/>
    <property type="molecule type" value="Genomic_DNA"/>
</dbReference>
<keyword evidence="1" id="KW-0732">Signal</keyword>
<gene>
    <name evidence="6" type="ORF">H671_3g10651</name>
</gene>
<dbReference type="GO" id="GO:0005737">
    <property type="term" value="C:cytoplasm"/>
    <property type="evidence" value="ECO:0007669"/>
    <property type="project" value="TreeGrafter"/>
</dbReference>
<evidence type="ECO:0000256" key="4">
    <source>
        <dbReference type="SAM" id="MobiDB-lite"/>
    </source>
</evidence>
<dbReference type="InterPro" id="IPR013320">
    <property type="entry name" value="ConA-like_dom_sf"/>
</dbReference>
<dbReference type="PANTHER" id="PTHR24042">
    <property type="entry name" value="NEL HOMOLOG"/>
    <property type="match status" value="1"/>
</dbReference>
<dbReference type="GO" id="GO:0016301">
    <property type="term" value="F:kinase activity"/>
    <property type="evidence" value="ECO:0007669"/>
    <property type="project" value="UniProtKB-KW"/>
</dbReference>
<dbReference type="Proteomes" id="UP000030759">
    <property type="component" value="Unassembled WGS sequence"/>
</dbReference>
<evidence type="ECO:0000256" key="3">
    <source>
        <dbReference type="ARBA" id="ARBA00023180"/>
    </source>
</evidence>
<dbReference type="GO" id="GO:0045667">
    <property type="term" value="P:regulation of osteoblast differentiation"/>
    <property type="evidence" value="ECO:0007669"/>
    <property type="project" value="TreeGrafter"/>
</dbReference>
<feature type="compositionally biased region" description="Low complexity" evidence="4">
    <location>
        <begin position="19"/>
        <end position="30"/>
    </location>
</feature>
<dbReference type="SMART" id="SM00210">
    <property type="entry name" value="TSPN"/>
    <property type="match status" value="1"/>
</dbReference>
<feature type="non-terminal residue" evidence="6">
    <location>
        <position position="1"/>
    </location>
</feature>
<organism evidence="6 7">
    <name type="scientific">Cricetulus griseus</name>
    <name type="common">Chinese hamster</name>
    <name type="synonym">Cricetulus barabensis griseus</name>
    <dbReference type="NCBI Taxonomy" id="10029"/>
    <lineage>
        <taxon>Eukaryota</taxon>
        <taxon>Metazoa</taxon>
        <taxon>Chordata</taxon>
        <taxon>Craniata</taxon>
        <taxon>Vertebrata</taxon>
        <taxon>Euteleostomi</taxon>
        <taxon>Mammalia</taxon>
        <taxon>Eutheria</taxon>
        <taxon>Euarchontoglires</taxon>
        <taxon>Glires</taxon>
        <taxon>Rodentia</taxon>
        <taxon>Myomorpha</taxon>
        <taxon>Muroidea</taxon>
        <taxon>Cricetidae</taxon>
        <taxon>Cricetinae</taxon>
        <taxon>Cricetulus</taxon>
    </lineage>
</organism>
<dbReference type="GO" id="GO:0005615">
    <property type="term" value="C:extracellular space"/>
    <property type="evidence" value="ECO:0007669"/>
    <property type="project" value="TreeGrafter"/>
</dbReference>
<keyword evidence="6" id="KW-0808">Transferase</keyword>
<name>A0A061IB41_CRIGR</name>
<feature type="compositionally biased region" description="Acidic residues" evidence="4">
    <location>
        <begin position="31"/>
        <end position="53"/>
    </location>
</feature>
<evidence type="ECO:0000313" key="7">
    <source>
        <dbReference type="Proteomes" id="UP000030759"/>
    </source>
</evidence>
<sequence length="173" mass="18386">DVGDSYTDWDGGDDDGDGSDAAAIGAPVGDNDGDDDNDSDNDDDGYDGSDDGGDGTAGASAGSKDNADSGVAPGGENDDDMVVMVIMLLSYFELESSGPREEIRYHYIHRGKPRTEALPYRMADGQWHKLALSVSASHLLLHVDCNSYTKGADVVIGKTDFLHQEINLSPWKL</sequence>
<protein>
    <submittedName>
        <fullName evidence="6">Protein kinase C-binding protein NELL1</fullName>
    </submittedName>
</protein>
<dbReference type="GO" id="GO:0008201">
    <property type="term" value="F:heparin binding"/>
    <property type="evidence" value="ECO:0007669"/>
    <property type="project" value="TreeGrafter"/>
</dbReference>
<evidence type="ECO:0000313" key="6">
    <source>
        <dbReference type="EMBL" id="ERE78028.1"/>
    </source>
</evidence>
<evidence type="ECO:0000256" key="2">
    <source>
        <dbReference type="ARBA" id="ARBA00022737"/>
    </source>
</evidence>
<accession>A0A061IB41</accession>
<dbReference type="PANTHER" id="PTHR24042:SF2">
    <property type="entry name" value="PROTEIN KINASE C-BINDING PROTEIN NELL1"/>
    <property type="match status" value="1"/>
</dbReference>
<keyword evidence="2" id="KW-0677">Repeat</keyword>
<dbReference type="SUPFAM" id="SSF49899">
    <property type="entry name" value="Concanavalin A-like lectins/glucanases"/>
    <property type="match status" value="1"/>
</dbReference>
<evidence type="ECO:0000256" key="1">
    <source>
        <dbReference type="ARBA" id="ARBA00022729"/>
    </source>
</evidence>
<dbReference type="InterPro" id="IPR048287">
    <property type="entry name" value="TSPN-like_N"/>
</dbReference>
<dbReference type="GO" id="GO:0045778">
    <property type="term" value="P:positive regulation of ossification"/>
    <property type="evidence" value="ECO:0007669"/>
    <property type="project" value="TreeGrafter"/>
</dbReference>
<evidence type="ECO:0000259" key="5">
    <source>
        <dbReference type="SMART" id="SM00210"/>
    </source>
</evidence>
<proteinExistence type="predicted"/>
<dbReference type="GO" id="GO:0005080">
    <property type="term" value="F:protein kinase C binding"/>
    <property type="evidence" value="ECO:0007669"/>
    <property type="project" value="TreeGrafter"/>
</dbReference>
<dbReference type="InterPro" id="IPR051586">
    <property type="entry name" value="PKC-binding_NELL"/>
</dbReference>
<dbReference type="AlphaFoldDB" id="A0A061IB41"/>
<keyword evidence="6" id="KW-0418">Kinase</keyword>
<dbReference type="Gene3D" id="2.60.120.200">
    <property type="match status" value="1"/>
</dbReference>
<feature type="domain" description="Thrombospondin-like N-terminal" evidence="5">
    <location>
        <begin position="42"/>
        <end position="170"/>
    </location>
</feature>
<feature type="region of interest" description="Disordered" evidence="4">
    <location>
        <begin position="1"/>
        <end position="76"/>
    </location>
</feature>
<reference evidence="7" key="1">
    <citation type="journal article" date="2013" name="Nat. Biotechnol.">
        <title>Chinese hamster genome sequenced from sorted chromosomes.</title>
        <authorList>
            <person name="Brinkrolf K."/>
            <person name="Rupp O."/>
            <person name="Laux H."/>
            <person name="Kollin F."/>
            <person name="Ernst W."/>
            <person name="Linke B."/>
            <person name="Kofler R."/>
            <person name="Romand S."/>
            <person name="Hesse F."/>
            <person name="Budach W.E."/>
            <person name="Galosy S."/>
            <person name="Muller D."/>
            <person name="Noll T."/>
            <person name="Wienberg J."/>
            <person name="Jostock T."/>
            <person name="Leonard M."/>
            <person name="Grillari J."/>
            <person name="Tauch A."/>
            <person name="Goesmann A."/>
            <person name="Helk B."/>
            <person name="Mott J.E."/>
            <person name="Puhler A."/>
            <person name="Borth N."/>
        </authorList>
    </citation>
    <scope>NUCLEOTIDE SEQUENCE [LARGE SCALE GENOMIC DNA]</scope>
    <source>
        <strain evidence="7">17A/GY</strain>
    </source>
</reference>